<comment type="caution">
    <text evidence="1">The sequence shown here is derived from an EMBL/GenBank/DDBJ whole genome shotgun (WGS) entry which is preliminary data.</text>
</comment>
<keyword evidence="2" id="KW-1185">Reference proteome</keyword>
<sequence>MRSSCRVSSLLSCSRLLDDGDNHLDVHRPSRLDAYAHFEVNHGKLFPFRCDQVRLELYSHREMMTMQAEVRWSL</sequence>
<proteinExistence type="predicted"/>
<dbReference type="AlphaFoldDB" id="A0A9D3NE83"/>
<gene>
    <name evidence="1" type="ORF">KOW79_017017</name>
</gene>
<accession>A0A9D3NE83</accession>
<dbReference type="EMBL" id="JAHKSW010000020">
    <property type="protein sequence ID" value="KAG7319874.1"/>
    <property type="molecule type" value="Genomic_DNA"/>
</dbReference>
<dbReference type="Proteomes" id="UP000824219">
    <property type="component" value="Linkage Group LG20"/>
</dbReference>
<reference evidence="1 2" key="1">
    <citation type="submission" date="2021-06" db="EMBL/GenBank/DDBJ databases">
        <title>Chromosome-level genome assembly of the red-tail catfish (Hemibagrus wyckioides).</title>
        <authorList>
            <person name="Shao F."/>
        </authorList>
    </citation>
    <scope>NUCLEOTIDE SEQUENCE [LARGE SCALE GENOMIC DNA]</scope>
    <source>
        <strain evidence="1">EC202008001</strain>
        <tissue evidence="1">Blood</tissue>
    </source>
</reference>
<name>A0A9D3NE83_9TELE</name>
<evidence type="ECO:0000313" key="1">
    <source>
        <dbReference type="EMBL" id="KAG7319874.1"/>
    </source>
</evidence>
<evidence type="ECO:0000313" key="2">
    <source>
        <dbReference type="Proteomes" id="UP000824219"/>
    </source>
</evidence>
<protein>
    <submittedName>
        <fullName evidence="1">Uncharacterized protein</fullName>
    </submittedName>
</protein>
<organism evidence="1 2">
    <name type="scientific">Hemibagrus wyckioides</name>
    <dbReference type="NCBI Taxonomy" id="337641"/>
    <lineage>
        <taxon>Eukaryota</taxon>
        <taxon>Metazoa</taxon>
        <taxon>Chordata</taxon>
        <taxon>Craniata</taxon>
        <taxon>Vertebrata</taxon>
        <taxon>Euteleostomi</taxon>
        <taxon>Actinopterygii</taxon>
        <taxon>Neopterygii</taxon>
        <taxon>Teleostei</taxon>
        <taxon>Ostariophysi</taxon>
        <taxon>Siluriformes</taxon>
        <taxon>Bagridae</taxon>
        <taxon>Hemibagrus</taxon>
    </lineage>
</organism>